<dbReference type="InterPro" id="IPR000182">
    <property type="entry name" value="GNAT_dom"/>
</dbReference>
<dbReference type="InterPro" id="IPR016181">
    <property type="entry name" value="Acyl_CoA_acyltransferase"/>
</dbReference>
<dbReference type="PANTHER" id="PTHR31143">
    <property type="match status" value="1"/>
</dbReference>
<dbReference type="GO" id="GO:0016747">
    <property type="term" value="F:acyltransferase activity, transferring groups other than amino-acyl groups"/>
    <property type="evidence" value="ECO:0007669"/>
    <property type="project" value="InterPro"/>
</dbReference>
<dbReference type="InterPro" id="IPR027365">
    <property type="entry name" value="GNAT_acetyltra_YdfB-like"/>
</dbReference>
<dbReference type="Proteomes" id="UP000093052">
    <property type="component" value="Chromosome"/>
</dbReference>
<feature type="domain" description="N-acetyltransferase" evidence="1">
    <location>
        <begin position="136"/>
        <end position="263"/>
    </location>
</feature>
<evidence type="ECO:0000259" key="1">
    <source>
        <dbReference type="PROSITE" id="PS51186"/>
    </source>
</evidence>
<dbReference type="InterPro" id="IPR042573">
    <property type="entry name" value="GNAT_acetyltra_N"/>
</dbReference>
<dbReference type="AlphaFoldDB" id="A0AAN0YPW9"/>
<accession>A0AAN0YPW9</accession>
<protein>
    <submittedName>
        <fullName evidence="2">Acetyltransferase</fullName>
    </submittedName>
</protein>
<organism evidence="2 3">
    <name type="scientific">Parageobacillus thermoglucosidasius</name>
    <name type="common">Geobacillus thermoglucosidasius</name>
    <dbReference type="NCBI Taxonomy" id="1426"/>
    <lineage>
        <taxon>Bacteria</taxon>
        <taxon>Bacillati</taxon>
        <taxon>Bacillota</taxon>
        <taxon>Bacilli</taxon>
        <taxon>Bacillales</taxon>
        <taxon>Anoxybacillaceae</taxon>
        <taxon>Parageobacillus</taxon>
    </lineage>
</organism>
<sequence>MEKLKDSEFKKVLRLVSNHAKTCPTFCYSVLNRMITGVVYADNSKCPKSALVGTKSGIYFIVGDETNHAFNHSFQAFYIHQAQEKRARFTLFSSTAKWDATINKLLKDATVQMKRYSFAFHPNKCSLEPMQIPKEFILKRIDETTIQYSTEFNHSYYEEYWGSVANFLANDFGYCVLHNERVVSECTSIFVGDAIAEVDIATHKEYRGNGLAFITAKAFIHHCLKNNFIPRWDCDVNNLASIKLAKKLGFDHPTEYSIFVRKS</sequence>
<gene>
    <name evidence="2" type="ORF">BCV53_09570</name>
</gene>
<name>A0AAN0YPW9_PARTM</name>
<dbReference type="Gene3D" id="3.40.630.30">
    <property type="match status" value="1"/>
</dbReference>
<dbReference type="RefSeq" id="WP_042383264.1">
    <property type="nucleotide sequence ID" value="NZ_CP012712.1"/>
</dbReference>
<dbReference type="PROSITE" id="PS51186">
    <property type="entry name" value="GNAT"/>
    <property type="match status" value="1"/>
</dbReference>
<dbReference type="Pfam" id="PF12746">
    <property type="entry name" value="GNAT_acetyltran"/>
    <property type="match status" value="1"/>
</dbReference>
<evidence type="ECO:0000313" key="3">
    <source>
        <dbReference type="Proteomes" id="UP000093052"/>
    </source>
</evidence>
<dbReference type="Gene3D" id="3.40.630.110">
    <property type="entry name" value="GNAT acetyltransferase-like"/>
    <property type="match status" value="1"/>
</dbReference>
<dbReference type="KEGG" id="ptl:AOT13_09560"/>
<dbReference type="EMBL" id="CP016622">
    <property type="protein sequence ID" value="ANZ30325.1"/>
    <property type="molecule type" value="Genomic_DNA"/>
</dbReference>
<keyword evidence="3" id="KW-1185">Reference proteome</keyword>
<reference evidence="3" key="1">
    <citation type="journal article" date="2016" name="Genome Announc.">
        <title>Complete Genome Sequence of Geobacillus thermoglucosidasius NCIMB 11955, the Progenitor of a Bioethanol Production Strain.</title>
        <authorList>
            <person name="Sheng L."/>
            <person name="Zhang Y."/>
            <person name="Minton N.P."/>
        </authorList>
    </citation>
    <scope>NUCLEOTIDE SEQUENCE [LARGE SCALE GENOMIC DNA]</scope>
    <source>
        <strain evidence="3">NCIMB 11955</strain>
    </source>
</reference>
<proteinExistence type="predicted"/>
<dbReference type="SUPFAM" id="SSF55729">
    <property type="entry name" value="Acyl-CoA N-acyltransferases (Nat)"/>
    <property type="match status" value="1"/>
</dbReference>
<dbReference type="PANTHER" id="PTHR31143:SF2">
    <property type="entry name" value="FR47-LIKE DOMAIN-CONTAINING PROTEIN-RELATED"/>
    <property type="match status" value="1"/>
</dbReference>
<dbReference type="GeneID" id="56925708"/>
<evidence type="ECO:0000313" key="2">
    <source>
        <dbReference type="EMBL" id="ANZ30325.1"/>
    </source>
</evidence>